<evidence type="ECO:0000256" key="3">
    <source>
        <dbReference type="ARBA" id="ARBA00006341"/>
    </source>
</evidence>
<keyword evidence="6" id="KW-0028">Amino-acid biosynthesis</keyword>
<evidence type="ECO:0000256" key="8">
    <source>
        <dbReference type="ARBA" id="ARBA00048670"/>
    </source>
</evidence>
<comment type="catalytic activity">
    <reaction evidence="8">
        <text>2 pyruvate + H(+) = (2S)-2-acetolactate + CO2</text>
        <dbReference type="Rhea" id="RHEA:25249"/>
        <dbReference type="ChEBI" id="CHEBI:15361"/>
        <dbReference type="ChEBI" id="CHEBI:15378"/>
        <dbReference type="ChEBI" id="CHEBI:16526"/>
        <dbReference type="ChEBI" id="CHEBI:58476"/>
        <dbReference type="EC" id="2.2.1.6"/>
    </reaction>
</comment>
<dbReference type="GO" id="GO:0009097">
    <property type="term" value="P:isoleucine biosynthetic process"/>
    <property type="evidence" value="ECO:0007669"/>
    <property type="project" value="UniProtKB-UniPathway"/>
</dbReference>
<proteinExistence type="inferred from homology"/>
<dbReference type="InterPro" id="IPR054480">
    <property type="entry name" value="AHAS_small-like_ACT"/>
</dbReference>
<dbReference type="UniPathway" id="UPA00047">
    <property type="reaction ID" value="UER00055"/>
</dbReference>
<dbReference type="PANTHER" id="PTHR30239">
    <property type="entry name" value="ACETOLACTATE SYNTHASE SMALL SUBUNIT"/>
    <property type="match status" value="1"/>
</dbReference>
<dbReference type="CDD" id="cd04878">
    <property type="entry name" value="ACT_AHAS"/>
    <property type="match status" value="1"/>
</dbReference>
<comment type="caution">
    <text evidence="10">The sequence shown here is derived from an EMBL/GenBank/DDBJ whole genome shotgun (WGS) entry which is preliminary data.</text>
</comment>
<dbReference type="UniPathway" id="UPA00049">
    <property type="reaction ID" value="UER00059"/>
</dbReference>
<dbReference type="PANTHER" id="PTHR30239:SF4">
    <property type="entry name" value="ACETOLACTATE SYNTHASE ISOZYME 1 SMALL SUBUNIT"/>
    <property type="match status" value="1"/>
</dbReference>
<evidence type="ECO:0000256" key="1">
    <source>
        <dbReference type="ARBA" id="ARBA00004974"/>
    </source>
</evidence>
<evidence type="ECO:0000313" key="10">
    <source>
        <dbReference type="EMBL" id="PWQ93721.1"/>
    </source>
</evidence>
<accession>A0A317C694</accession>
<dbReference type="InterPro" id="IPR002912">
    <property type="entry name" value="ACT_dom"/>
</dbReference>
<organism evidence="10 11">
    <name type="scientific">Leucothrix arctica</name>
    <dbReference type="NCBI Taxonomy" id="1481894"/>
    <lineage>
        <taxon>Bacteria</taxon>
        <taxon>Pseudomonadati</taxon>
        <taxon>Pseudomonadota</taxon>
        <taxon>Gammaproteobacteria</taxon>
        <taxon>Thiotrichales</taxon>
        <taxon>Thiotrichaceae</taxon>
        <taxon>Leucothrix</taxon>
    </lineage>
</organism>
<dbReference type="InterPro" id="IPR045865">
    <property type="entry name" value="ACT-like_dom_sf"/>
</dbReference>
<evidence type="ECO:0000256" key="6">
    <source>
        <dbReference type="ARBA" id="ARBA00022605"/>
    </source>
</evidence>
<dbReference type="GO" id="GO:0009099">
    <property type="term" value="P:L-valine biosynthetic process"/>
    <property type="evidence" value="ECO:0007669"/>
    <property type="project" value="UniProtKB-UniPathway"/>
</dbReference>
<evidence type="ECO:0000256" key="4">
    <source>
        <dbReference type="ARBA" id="ARBA00011744"/>
    </source>
</evidence>
<evidence type="ECO:0000259" key="9">
    <source>
        <dbReference type="PROSITE" id="PS51671"/>
    </source>
</evidence>
<comment type="subunit">
    <text evidence="4">Dimer of large and small chains.</text>
</comment>
<gene>
    <name evidence="10" type="ORF">DKT75_19115</name>
</gene>
<dbReference type="AlphaFoldDB" id="A0A317C694"/>
<comment type="pathway">
    <text evidence="2">Amino-acid biosynthesis; L-valine biosynthesis; L-valine from pyruvate: step 1/4.</text>
</comment>
<sequence>MAIQNIRECSVLRLTVNNHPGVMSQVCGLFSRRSYNLEGVMVRPIVDTDGKLSRMWLLLDEPDKVAQIMLQTEKLEDVLDIERHTFNDSVFDKASSFFREESDN</sequence>
<dbReference type="RefSeq" id="WP_109825814.1">
    <property type="nucleotide sequence ID" value="NZ_QGKL01000042.1"/>
</dbReference>
<keyword evidence="11" id="KW-1185">Reference proteome</keyword>
<keyword evidence="7" id="KW-0100">Branched-chain amino acid biosynthesis</keyword>
<dbReference type="SUPFAM" id="SSF55021">
    <property type="entry name" value="ACT-like"/>
    <property type="match status" value="1"/>
</dbReference>
<evidence type="ECO:0000256" key="7">
    <source>
        <dbReference type="ARBA" id="ARBA00023304"/>
    </source>
</evidence>
<reference evidence="10 11" key="1">
    <citation type="submission" date="2018-05" db="EMBL/GenBank/DDBJ databases">
        <title>Leucothrix arctica sp. nov., isolated from Arctic seawater.</title>
        <authorList>
            <person name="Choi A."/>
            <person name="Baek K."/>
        </authorList>
    </citation>
    <scope>NUCLEOTIDE SEQUENCE [LARGE SCALE GENOMIC DNA]</scope>
    <source>
        <strain evidence="10 11">IMCC9719</strain>
    </source>
</reference>
<evidence type="ECO:0000256" key="5">
    <source>
        <dbReference type="ARBA" id="ARBA00013145"/>
    </source>
</evidence>
<dbReference type="GO" id="GO:0005829">
    <property type="term" value="C:cytosol"/>
    <property type="evidence" value="ECO:0007669"/>
    <property type="project" value="TreeGrafter"/>
</dbReference>
<feature type="domain" description="ACT" evidence="9">
    <location>
        <begin position="11"/>
        <end position="86"/>
    </location>
</feature>
<comment type="pathway">
    <text evidence="1">Amino-acid biosynthesis; L-isoleucine biosynthesis; L-isoleucine from 2-oxobutanoate: step 1/4.</text>
</comment>
<dbReference type="OrthoDB" id="9787365at2"/>
<dbReference type="InterPro" id="IPR039557">
    <property type="entry name" value="AHAS_ACT"/>
</dbReference>
<dbReference type="InterPro" id="IPR004789">
    <property type="entry name" value="Acetalactate_synth_ssu"/>
</dbReference>
<dbReference type="GO" id="GO:0003984">
    <property type="term" value="F:acetolactate synthase activity"/>
    <property type="evidence" value="ECO:0007669"/>
    <property type="project" value="UniProtKB-EC"/>
</dbReference>
<evidence type="ECO:0000313" key="11">
    <source>
        <dbReference type="Proteomes" id="UP000245506"/>
    </source>
</evidence>
<dbReference type="GO" id="GO:1990610">
    <property type="term" value="F:acetolactate synthase regulator activity"/>
    <property type="evidence" value="ECO:0007669"/>
    <property type="project" value="InterPro"/>
</dbReference>
<protein>
    <recommendedName>
        <fullName evidence="5">acetolactate synthase</fullName>
        <ecNumber evidence="5">2.2.1.6</ecNumber>
    </recommendedName>
</protein>
<dbReference type="PROSITE" id="PS51671">
    <property type="entry name" value="ACT"/>
    <property type="match status" value="1"/>
</dbReference>
<dbReference type="Gene3D" id="3.30.70.260">
    <property type="match status" value="1"/>
</dbReference>
<dbReference type="Proteomes" id="UP000245506">
    <property type="component" value="Unassembled WGS sequence"/>
</dbReference>
<evidence type="ECO:0000256" key="2">
    <source>
        <dbReference type="ARBA" id="ARBA00005025"/>
    </source>
</evidence>
<name>A0A317C694_9GAMM</name>
<dbReference type="EC" id="2.2.1.6" evidence="5"/>
<comment type="similarity">
    <text evidence="3">Belongs to the acetolactate synthase small subunit family.</text>
</comment>
<dbReference type="Pfam" id="PF22629">
    <property type="entry name" value="ACT_AHAS_ss"/>
    <property type="match status" value="1"/>
</dbReference>
<dbReference type="EMBL" id="QGKL01000042">
    <property type="protein sequence ID" value="PWQ93721.1"/>
    <property type="molecule type" value="Genomic_DNA"/>
</dbReference>